<dbReference type="GO" id="GO:0006508">
    <property type="term" value="P:proteolysis"/>
    <property type="evidence" value="ECO:0007669"/>
    <property type="project" value="InterPro"/>
</dbReference>
<sequence length="744" mass="77460">MAGESPDKSEQRKSSGESDPRLAVFRERPSGGDQPTQVFRAPVPDVPDVPESAAPAPDNARLRAAVAAWVATADDPADETEPERDAEAEPETEPETASASEEAPEPSDAEPSDAEPSDAEPADETPAAADDADAEPEPEPEDPAPSDDDTPEEAAEVEEADPEPEKAPAEEATPAKAEPSDAADDAAEAEAEPEPDANDDPEPEPEPDDKTDESAKRPVAEAKGVDQHTAVFRLPKATAVDQPTTALKISDVPPRKPVPGKPEGDAERTSTFVPLKASDVRTEPKKPEPLRSGPPTPAAPVSPLPDVAERTKQQPLPPRPPLDLLAELTNTPPPARTHVRTIARRFKIWTPLILLLVIVFAVVQAVRPLPTPALALSTDATYTFAGGKLSMPWPAEGQSAAEVVGVGSLGTSGAQKSAPTASMAKVMTAYVILKDHPLTGKATGPTITVDKAAGAESSSADESTAQIKEGQTYTEKQMLQLLLIPSGNNVARLLSRWDGGTAAFLKKMNDAAAALGMTNTTYTDPSGFDSKTVSTATDQVKLGKVVMDNEVFQEIVNTPQIEIPGVPGTIYNNNSILLKPGVSGIKTGSSTPAGGNLLWAANTVIDGKERRIVGAVMGQQKGTTLQNKLDTAITNSYTLIQKAQQDVTSATVIKKGAVVGYVDDGLGGKTPVVATKDLKAVGWPGLQVDIKIGDGGKAVPHSGKAGTVVGQVSVGSGPGMVTSPVALQSDLSEPGFGEKLTRVS</sequence>
<dbReference type="RefSeq" id="WP_206963491.1">
    <property type="nucleotide sequence ID" value="NZ_BAAAJJ010000001.1"/>
</dbReference>
<feature type="compositionally biased region" description="Basic and acidic residues" evidence="10">
    <location>
        <begin position="1"/>
        <end position="30"/>
    </location>
</feature>
<feature type="region of interest" description="Disordered" evidence="10">
    <location>
        <begin position="1"/>
        <end position="330"/>
    </location>
</feature>
<dbReference type="GO" id="GO:0009002">
    <property type="term" value="F:serine-type D-Ala-D-Ala carboxypeptidase activity"/>
    <property type="evidence" value="ECO:0007669"/>
    <property type="project" value="InterPro"/>
</dbReference>
<feature type="active site" description="Acyl-ester intermediate" evidence="7">
    <location>
        <position position="422"/>
    </location>
</feature>
<dbReference type="AlphaFoldDB" id="A0A939JFF5"/>
<feature type="compositionally biased region" description="Basic and acidic residues" evidence="10">
    <location>
        <begin position="212"/>
        <end position="226"/>
    </location>
</feature>
<feature type="compositionally biased region" description="Basic and acidic residues" evidence="10">
    <location>
        <begin position="278"/>
        <end position="289"/>
    </location>
</feature>
<evidence type="ECO:0000313" key="13">
    <source>
        <dbReference type="Proteomes" id="UP000664167"/>
    </source>
</evidence>
<evidence type="ECO:0000256" key="3">
    <source>
        <dbReference type="ARBA" id="ARBA00022801"/>
    </source>
</evidence>
<protein>
    <submittedName>
        <fullName evidence="12">D-alanyl-D-alanine carboxypeptidase</fullName>
    </submittedName>
</protein>
<dbReference type="GO" id="GO:0071555">
    <property type="term" value="P:cell wall organization"/>
    <property type="evidence" value="ECO:0007669"/>
    <property type="project" value="UniProtKB-KW"/>
</dbReference>
<feature type="compositionally biased region" description="Acidic residues" evidence="10">
    <location>
        <begin position="75"/>
        <end position="94"/>
    </location>
</feature>
<feature type="compositionally biased region" description="Acidic residues" evidence="10">
    <location>
        <begin position="181"/>
        <end position="211"/>
    </location>
</feature>
<organism evidence="12 13">
    <name type="scientific">Streptomyces beijiangensis</name>
    <dbReference type="NCBI Taxonomy" id="163361"/>
    <lineage>
        <taxon>Bacteria</taxon>
        <taxon>Bacillati</taxon>
        <taxon>Actinomycetota</taxon>
        <taxon>Actinomycetes</taxon>
        <taxon>Kitasatosporales</taxon>
        <taxon>Streptomycetaceae</taxon>
        <taxon>Streptomyces</taxon>
    </lineage>
</organism>
<keyword evidence="6" id="KW-0961">Cell wall biogenesis/degradation</keyword>
<feature type="compositionally biased region" description="Acidic residues" evidence="10">
    <location>
        <begin position="102"/>
        <end position="123"/>
    </location>
</feature>
<evidence type="ECO:0000256" key="2">
    <source>
        <dbReference type="ARBA" id="ARBA00022729"/>
    </source>
</evidence>
<reference evidence="12" key="1">
    <citation type="submission" date="2021-03" db="EMBL/GenBank/DDBJ databases">
        <title>Streptomyces poriferae sp. nov., a novel marine sponge-derived Actinobacteria species with anti-MRSA activity.</title>
        <authorList>
            <person name="Sandoval-Powers M."/>
            <person name="Kralova S."/>
            <person name="Nguyen G.-S."/>
            <person name="Fawwal D."/>
            <person name="Degnes K."/>
            <person name="Klinkenberg G."/>
            <person name="Sletta H."/>
            <person name="Wentzel A."/>
            <person name="Liles M.R."/>
        </authorList>
    </citation>
    <scope>NUCLEOTIDE SEQUENCE</scope>
    <source>
        <strain evidence="12">DSM 41794</strain>
    </source>
</reference>
<feature type="active site" description="Proton acceptor" evidence="7">
    <location>
        <position position="425"/>
    </location>
</feature>
<feature type="active site" evidence="7">
    <location>
        <position position="486"/>
    </location>
</feature>
<dbReference type="PANTHER" id="PTHR21581:SF33">
    <property type="entry name" value="D-ALANYL-D-ALANINE CARBOXYPEPTIDASE DACB"/>
    <property type="match status" value="1"/>
</dbReference>
<dbReference type="GO" id="GO:0009252">
    <property type="term" value="P:peptidoglycan biosynthetic process"/>
    <property type="evidence" value="ECO:0007669"/>
    <property type="project" value="UniProtKB-KW"/>
</dbReference>
<evidence type="ECO:0000313" key="12">
    <source>
        <dbReference type="EMBL" id="MBO0514081.1"/>
    </source>
</evidence>
<feature type="compositionally biased region" description="Low complexity" evidence="10">
    <location>
        <begin position="56"/>
        <end position="74"/>
    </location>
</feature>
<evidence type="ECO:0000256" key="6">
    <source>
        <dbReference type="ARBA" id="ARBA00023316"/>
    </source>
</evidence>
<keyword evidence="4" id="KW-0133">Cell shape</keyword>
<dbReference type="Proteomes" id="UP000664167">
    <property type="component" value="Unassembled WGS sequence"/>
</dbReference>
<feature type="binding site" evidence="8">
    <location>
        <position position="586"/>
    </location>
    <ligand>
        <name>substrate</name>
    </ligand>
</feature>
<keyword evidence="12" id="KW-0645">Protease</keyword>
<name>A0A939JFF5_9ACTN</name>
<evidence type="ECO:0000256" key="4">
    <source>
        <dbReference type="ARBA" id="ARBA00022960"/>
    </source>
</evidence>
<feature type="compositionally biased region" description="Pro residues" evidence="10">
    <location>
        <begin position="292"/>
        <end position="303"/>
    </location>
</feature>
<dbReference type="Pfam" id="PF00768">
    <property type="entry name" value="Peptidase_S11"/>
    <property type="match status" value="1"/>
</dbReference>
<evidence type="ECO:0000256" key="5">
    <source>
        <dbReference type="ARBA" id="ARBA00022984"/>
    </source>
</evidence>
<dbReference type="GO" id="GO:0008360">
    <property type="term" value="P:regulation of cell shape"/>
    <property type="evidence" value="ECO:0007669"/>
    <property type="project" value="UniProtKB-KW"/>
</dbReference>
<evidence type="ECO:0000256" key="10">
    <source>
        <dbReference type="SAM" id="MobiDB-lite"/>
    </source>
</evidence>
<dbReference type="PRINTS" id="PR00725">
    <property type="entry name" value="DADACBPTASE1"/>
</dbReference>
<evidence type="ECO:0000259" key="11">
    <source>
        <dbReference type="Pfam" id="PF00768"/>
    </source>
</evidence>
<feature type="compositionally biased region" description="Acidic residues" evidence="10">
    <location>
        <begin position="130"/>
        <end position="162"/>
    </location>
</feature>
<gene>
    <name evidence="12" type="ORF">J0695_20085</name>
</gene>
<keyword evidence="12" id="KW-0121">Carboxypeptidase</keyword>
<keyword evidence="2" id="KW-0732">Signal</keyword>
<accession>A0A939JFF5</accession>
<dbReference type="InterPro" id="IPR012338">
    <property type="entry name" value="Beta-lactam/transpept-like"/>
</dbReference>
<evidence type="ECO:0000256" key="8">
    <source>
        <dbReference type="PIRSR" id="PIRSR618044-2"/>
    </source>
</evidence>
<dbReference type="InterPro" id="IPR018044">
    <property type="entry name" value="Peptidase_S11"/>
</dbReference>
<comment type="caution">
    <text evidence="12">The sequence shown here is derived from an EMBL/GenBank/DDBJ whole genome shotgun (WGS) entry which is preliminary data.</text>
</comment>
<dbReference type="PANTHER" id="PTHR21581">
    <property type="entry name" value="D-ALANYL-D-ALANINE CARBOXYPEPTIDASE"/>
    <property type="match status" value="1"/>
</dbReference>
<dbReference type="EMBL" id="JAFLRJ010000180">
    <property type="protein sequence ID" value="MBO0514081.1"/>
    <property type="molecule type" value="Genomic_DNA"/>
</dbReference>
<evidence type="ECO:0000256" key="7">
    <source>
        <dbReference type="PIRSR" id="PIRSR618044-1"/>
    </source>
</evidence>
<evidence type="ECO:0000256" key="1">
    <source>
        <dbReference type="ARBA" id="ARBA00007164"/>
    </source>
</evidence>
<dbReference type="Gene3D" id="3.40.710.10">
    <property type="entry name" value="DD-peptidase/beta-lactamase superfamily"/>
    <property type="match status" value="1"/>
</dbReference>
<feature type="domain" description="Peptidase S11 D-alanyl-D-alanine carboxypeptidase A N-terminal" evidence="11">
    <location>
        <begin position="415"/>
        <end position="619"/>
    </location>
</feature>
<dbReference type="InterPro" id="IPR001967">
    <property type="entry name" value="Peptidase_S11_N"/>
</dbReference>
<keyword evidence="3" id="KW-0378">Hydrolase</keyword>
<evidence type="ECO:0000256" key="9">
    <source>
        <dbReference type="RuleBase" id="RU004016"/>
    </source>
</evidence>
<comment type="similarity">
    <text evidence="1 9">Belongs to the peptidase S11 family.</text>
</comment>
<keyword evidence="13" id="KW-1185">Reference proteome</keyword>
<keyword evidence="5" id="KW-0573">Peptidoglycan synthesis</keyword>
<dbReference type="SUPFAM" id="SSF56601">
    <property type="entry name" value="beta-lactamase/transpeptidase-like"/>
    <property type="match status" value="1"/>
</dbReference>
<proteinExistence type="inferred from homology"/>